<reference evidence="1 2" key="1">
    <citation type="journal article" date="2015" name="BMC Microbiol.">
        <title>Comparative analysis of multiple inducible phages from Mannheimia haemolytica.</title>
        <authorList>
            <person name="Niu Y.D."/>
            <person name="Cook S.R."/>
            <person name="Wang J."/>
            <person name="Klima C.L."/>
            <person name="Hsu Y.H."/>
            <person name="Kropinski A.M."/>
            <person name="Turner D."/>
            <person name="McAllister T.A."/>
        </authorList>
    </citation>
    <scope>NUCLEOTIDE SEQUENCE [LARGE SCALE GENOMIC DNA]</scope>
</reference>
<accession>A0A0M3LRF2</accession>
<evidence type="ECO:0000313" key="1">
    <source>
        <dbReference type="EMBL" id="AJA73094.1"/>
    </source>
</evidence>
<protein>
    <submittedName>
        <fullName evidence="1">Uncharacterized protein</fullName>
    </submittedName>
</protein>
<sequence length="110" mass="12873">MSQITKSAYTHIHPNWQAPSGNTYHIERYELKRRYALFCNGERVVLYKDPTHPNKNVESHIESDVLLLWLLKNELGWSGNIKEPLSPQDVENIRLLEQAFCLTYNGTFIK</sequence>
<gene>
    <name evidence="1" type="ORF">1127AP1_42</name>
</gene>
<name>A0A0M3LRF2_9CAUD</name>
<dbReference type="Proteomes" id="UP000224663">
    <property type="component" value="Segment"/>
</dbReference>
<evidence type="ECO:0000313" key="2">
    <source>
        <dbReference type="Proteomes" id="UP000224663"/>
    </source>
</evidence>
<keyword evidence="2" id="KW-1185">Reference proteome</keyword>
<proteinExistence type="predicted"/>
<dbReference type="EMBL" id="KP137436">
    <property type="protein sequence ID" value="AJA73094.1"/>
    <property type="molecule type" value="Genomic_DNA"/>
</dbReference>
<organism evidence="1 2">
    <name type="scientific">Mannheimia phage vB_MhM_1127AP1</name>
    <dbReference type="NCBI Taxonomy" id="1572746"/>
    <lineage>
        <taxon>Viruses</taxon>
        <taxon>Duplodnaviria</taxon>
        <taxon>Heunggongvirae</taxon>
        <taxon>Uroviricota</taxon>
        <taxon>Caudoviricetes</taxon>
        <taxon>Peduoviridae</taxon>
        <taxon>Baylorvirus</taxon>
        <taxon>Baylorvirus bv1127AP1</taxon>
    </lineage>
</organism>